<protein>
    <submittedName>
        <fullName evidence="2">Alpha/beta hydrolase</fullName>
    </submittedName>
</protein>
<feature type="domain" description="AB hydrolase-1" evidence="1">
    <location>
        <begin position="26"/>
        <end position="230"/>
    </location>
</feature>
<gene>
    <name evidence="2" type="ORF">GCM10010468_19730</name>
</gene>
<reference evidence="3" key="1">
    <citation type="journal article" date="2019" name="Int. J. Syst. Evol. Microbiol.">
        <title>The Global Catalogue of Microorganisms (GCM) 10K type strain sequencing project: providing services to taxonomists for standard genome sequencing and annotation.</title>
        <authorList>
            <consortium name="The Broad Institute Genomics Platform"/>
            <consortium name="The Broad Institute Genome Sequencing Center for Infectious Disease"/>
            <person name="Wu L."/>
            <person name="Ma J."/>
        </authorList>
    </citation>
    <scope>NUCLEOTIDE SEQUENCE [LARGE SCALE GENOMIC DNA]</scope>
    <source>
        <strain evidence="3">JCM 9377</strain>
    </source>
</reference>
<keyword evidence="2" id="KW-0378">Hydrolase</keyword>
<proteinExistence type="predicted"/>
<name>A0ABP6Q8F5_9ACTN</name>
<dbReference type="GO" id="GO:0016787">
    <property type="term" value="F:hydrolase activity"/>
    <property type="evidence" value="ECO:0007669"/>
    <property type="project" value="UniProtKB-KW"/>
</dbReference>
<comment type="caution">
    <text evidence="2">The sequence shown here is derived from an EMBL/GenBank/DDBJ whole genome shotgun (WGS) entry which is preliminary data.</text>
</comment>
<dbReference type="Proteomes" id="UP001501237">
    <property type="component" value="Unassembled WGS sequence"/>
</dbReference>
<dbReference type="Gene3D" id="3.40.50.1820">
    <property type="entry name" value="alpha/beta hydrolase"/>
    <property type="match status" value="1"/>
</dbReference>
<sequence length="300" mass="32025">MEEVVEVDGIPISALVLAVPEPRAVVLALHGGATTSIYFDAPGRPRHSLLRIGAALGYTMIAVDRPGYGRSAGHTGAMPSEAHRRDLVFGAVDRLLEDRGRGAGVFLLAHSRGAMLALQMAGGPRGAELLGLEISGSGLNHTELLTEATRARYPESGPPQPSKISLRDLLWEPSRLYPEDILAGGGIASPAPAFDGEVERPWQEEFPELAAKVVVPFRYTLADHERVWRAGPEGLAEVAALFTASPRVVVNEQADSAHNLSLGLTATAYHLGALAFAEECVLLRERTGRPEIEREGGRLG</sequence>
<dbReference type="EMBL" id="BAAAUV010000004">
    <property type="protein sequence ID" value="GAA3204950.1"/>
    <property type="molecule type" value="Genomic_DNA"/>
</dbReference>
<dbReference type="InterPro" id="IPR029058">
    <property type="entry name" value="AB_hydrolase_fold"/>
</dbReference>
<evidence type="ECO:0000313" key="2">
    <source>
        <dbReference type="EMBL" id="GAA3204950.1"/>
    </source>
</evidence>
<evidence type="ECO:0000259" key="1">
    <source>
        <dbReference type="Pfam" id="PF12697"/>
    </source>
</evidence>
<dbReference type="SUPFAM" id="SSF53474">
    <property type="entry name" value="alpha/beta-Hydrolases"/>
    <property type="match status" value="1"/>
</dbReference>
<accession>A0ABP6Q8F5</accession>
<dbReference type="InterPro" id="IPR000073">
    <property type="entry name" value="AB_hydrolase_1"/>
</dbReference>
<dbReference type="Pfam" id="PF12697">
    <property type="entry name" value="Abhydrolase_6"/>
    <property type="match status" value="1"/>
</dbReference>
<organism evidence="2 3">
    <name type="scientific">Actinocorallia longicatena</name>
    <dbReference type="NCBI Taxonomy" id="111803"/>
    <lineage>
        <taxon>Bacteria</taxon>
        <taxon>Bacillati</taxon>
        <taxon>Actinomycetota</taxon>
        <taxon>Actinomycetes</taxon>
        <taxon>Streptosporangiales</taxon>
        <taxon>Thermomonosporaceae</taxon>
        <taxon>Actinocorallia</taxon>
    </lineage>
</organism>
<evidence type="ECO:0000313" key="3">
    <source>
        <dbReference type="Proteomes" id="UP001501237"/>
    </source>
</evidence>
<keyword evidence="3" id="KW-1185">Reference proteome</keyword>